<keyword evidence="3" id="KW-1185">Reference proteome</keyword>
<feature type="non-terminal residue" evidence="2">
    <location>
        <position position="94"/>
    </location>
</feature>
<proteinExistence type="predicted"/>
<dbReference type="Proteomes" id="UP000554235">
    <property type="component" value="Unassembled WGS sequence"/>
</dbReference>
<dbReference type="EMBL" id="JAADYS010003210">
    <property type="protein sequence ID" value="KAF4449463.1"/>
    <property type="molecule type" value="Genomic_DNA"/>
</dbReference>
<dbReference type="AlphaFoldDB" id="A0A8H4NXS9"/>
<gene>
    <name evidence="2" type="ORF">FALBO_16647</name>
</gene>
<evidence type="ECO:0000313" key="2">
    <source>
        <dbReference type="EMBL" id="KAF4449463.1"/>
    </source>
</evidence>
<reference evidence="2 3" key="1">
    <citation type="submission" date="2020-01" db="EMBL/GenBank/DDBJ databases">
        <title>Identification and distribution of gene clusters putatively required for synthesis of sphingolipid metabolism inhibitors in phylogenetically diverse species of the filamentous fungus Fusarium.</title>
        <authorList>
            <person name="Kim H.-S."/>
            <person name="Busman M."/>
            <person name="Brown D.W."/>
            <person name="Divon H."/>
            <person name="Uhlig S."/>
            <person name="Proctor R.H."/>
        </authorList>
    </citation>
    <scope>NUCLEOTIDE SEQUENCE [LARGE SCALE GENOMIC DNA]</scope>
    <source>
        <strain evidence="2 3">NRRL 20459</strain>
    </source>
</reference>
<protein>
    <submittedName>
        <fullName evidence="2">Uncharacterized protein</fullName>
    </submittedName>
</protein>
<feature type="region of interest" description="Disordered" evidence="1">
    <location>
        <begin position="1"/>
        <end position="29"/>
    </location>
</feature>
<sequence>MERASSPAAPEQNHATGPPTPSPSSRALSSIDSAFPSIRALLPTTPCPPARQQILLSQAYATQNSHPWAPFRRPRSSIHPLAALCLPPRLPCLL</sequence>
<accession>A0A8H4NXS9</accession>
<organism evidence="2 3">
    <name type="scientific">Fusarium albosuccineum</name>
    <dbReference type="NCBI Taxonomy" id="1237068"/>
    <lineage>
        <taxon>Eukaryota</taxon>
        <taxon>Fungi</taxon>
        <taxon>Dikarya</taxon>
        <taxon>Ascomycota</taxon>
        <taxon>Pezizomycotina</taxon>
        <taxon>Sordariomycetes</taxon>
        <taxon>Hypocreomycetidae</taxon>
        <taxon>Hypocreales</taxon>
        <taxon>Nectriaceae</taxon>
        <taxon>Fusarium</taxon>
        <taxon>Fusarium decemcellulare species complex</taxon>
    </lineage>
</organism>
<evidence type="ECO:0000256" key="1">
    <source>
        <dbReference type="SAM" id="MobiDB-lite"/>
    </source>
</evidence>
<name>A0A8H4NXS9_9HYPO</name>
<comment type="caution">
    <text evidence="2">The sequence shown here is derived from an EMBL/GenBank/DDBJ whole genome shotgun (WGS) entry which is preliminary data.</text>
</comment>
<evidence type="ECO:0000313" key="3">
    <source>
        <dbReference type="Proteomes" id="UP000554235"/>
    </source>
</evidence>